<keyword evidence="1" id="KW-0472">Membrane</keyword>
<name>G3H2D8_CRIGR</name>
<dbReference type="EMBL" id="JH000114">
    <property type="protein sequence ID" value="EGW03033.1"/>
    <property type="molecule type" value="Genomic_DNA"/>
</dbReference>
<keyword evidence="1" id="KW-0812">Transmembrane</keyword>
<accession>G3H2D8</accession>
<evidence type="ECO:0000256" key="1">
    <source>
        <dbReference type="SAM" id="Phobius"/>
    </source>
</evidence>
<evidence type="ECO:0000313" key="3">
    <source>
        <dbReference type="Proteomes" id="UP000001075"/>
    </source>
</evidence>
<reference evidence="3" key="1">
    <citation type="journal article" date="2011" name="Nat. Biotechnol.">
        <title>The genomic sequence of the Chinese hamster ovary (CHO)-K1 cell line.</title>
        <authorList>
            <person name="Xu X."/>
            <person name="Nagarajan H."/>
            <person name="Lewis N.E."/>
            <person name="Pan S."/>
            <person name="Cai Z."/>
            <person name="Liu X."/>
            <person name="Chen W."/>
            <person name="Xie M."/>
            <person name="Wang W."/>
            <person name="Hammond S."/>
            <person name="Andersen M.R."/>
            <person name="Neff N."/>
            <person name="Passarelli B."/>
            <person name="Koh W."/>
            <person name="Fan H.C."/>
            <person name="Wang J."/>
            <person name="Gui Y."/>
            <person name="Lee K.H."/>
            <person name="Betenbaugh M.J."/>
            <person name="Quake S.R."/>
            <person name="Famili I."/>
            <person name="Palsson B.O."/>
            <person name="Wang J."/>
        </authorList>
    </citation>
    <scope>NUCLEOTIDE SEQUENCE [LARGE SCALE GENOMIC DNA]</scope>
    <source>
        <strain evidence="3">CHO K1 cell line</strain>
    </source>
</reference>
<proteinExistence type="predicted"/>
<organism evidence="2 3">
    <name type="scientific">Cricetulus griseus</name>
    <name type="common">Chinese hamster</name>
    <name type="synonym">Cricetulus barabensis griseus</name>
    <dbReference type="NCBI Taxonomy" id="10029"/>
    <lineage>
        <taxon>Eukaryota</taxon>
        <taxon>Metazoa</taxon>
        <taxon>Chordata</taxon>
        <taxon>Craniata</taxon>
        <taxon>Vertebrata</taxon>
        <taxon>Euteleostomi</taxon>
        <taxon>Mammalia</taxon>
        <taxon>Eutheria</taxon>
        <taxon>Euarchontoglires</taxon>
        <taxon>Glires</taxon>
        <taxon>Rodentia</taxon>
        <taxon>Myomorpha</taxon>
        <taxon>Muroidea</taxon>
        <taxon>Cricetidae</taxon>
        <taxon>Cricetinae</taxon>
        <taxon>Cricetulus</taxon>
    </lineage>
</organism>
<keyword evidence="1" id="KW-1133">Transmembrane helix</keyword>
<gene>
    <name evidence="2" type="ORF">I79_004348</name>
</gene>
<protein>
    <submittedName>
        <fullName evidence="2">Uncharacterized protein</fullName>
    </submittedName>
</protein>
<sequence>MFRNQVSLTTLTGWICTILKLTTSNSSIHTLAGFNIPEYVSASNLIIKLLREMVMYSEIAFTEPLSFSLPFYQNVTFNCLSVTAEMYQQKPTQRLKITLISQLLLSLPVLIYFLRQL</sequence>
<dbReference type="Proteomes" id="UP000001075">
    <property type="component" value="Unassembled WGS sequence"/>
</dbReference>
<dbReference type="InParanoid" id="G3H2D8"/>
<feature type="transmembrane region" description="Helical" evidence="1">
    <location>
        <begin position="95"/>
        <end position="114"/>
    </location>
</feature>
<evidence type="ECO:0000313" key="2">
    <source>
        <dbReference type="EMBL" id="EGW03033.1"/>
    </source>
</evidence>
<dbReference type="AlphaFoldDB" id="G3H2D8"/>